<name>A0ABQ8WWB8_PENCH</name>
<dbReference type="PANTHER" id="PTHR46481">
    <property type="entry name" value="ZINC FINGER BED DOMAIN-CONTAINING PROTEIN 4"/>
    <property type="match status" value="1"/>
</dbReference>
<accession>A0ABQ8WWB8</accession>
<keyword evidence="3" id="KW-0863">Zinc-finger</keyword>
<protein>
    <submittedName>
        <fullName evidence="7">Uncharacterized protein</fullName>
    </submittedName>
</protein>
<organism evidence="7 8">
    <name type="scientific">Penicillium chrysogenum</name>
    <name type="common">Penicillium notatum</name>
    <dbReference type="NCBI Taxonomy" id="5076"/>
    <lineage>
        <taxon>Eukaryota</taxon>
        <taxon>Fungi</taxon>
        <taxon>Dikarya</taxon>
        <taxon>Ascomycota</taxon>
        <taxon>Pezizomycotina</taxon>
        <taxon>Eurotiomycetes</taxon>
        <taxon>Eurotiomycetidae</taxon>
        <taxon>Eurotiales</taxon>
        <taxon>Aspergillaceae</taxon>
        <taxon>Penicillium</taxon>
        <taxon>Penicillium chrysogenum species complex</taxon>
    </lineage>
</organism>
<evidence type="ECO:0000256" key="4">
    <source>
        <dbReference type="ARBA" id="ARBA00022833"/>
    </source>
</evidence>
<reference evidence="7 8" key="1">
    <citation type="journal article" date="2023" name="IMA Fungus">
        <title>Comparative genomic study of the Penicillium genus elucidates a diverse pangenome and 15 lateral gene transfer events.</title>
        <authorList>
            <person name="Petersen C."/>
            <person name="Sorensen T."/>
            <person name="Nielsen M.R."/>
            <person name="Sondergaard T.E."/>
            <person name="Sorensen J.L."/>
            <person name="Fitzpatrick D.A."/>
            <person name="Frisvad J.C."/>
            <person name="Nielsen K.L."/>
        </authorList>
    </citation>
    <scope>NUCLEOTIDE SEQUENCE [LARGE SCALE GENOMIC DNA]</scope>
    <source>
        <strain evidence="7 8">IBT 3361</strain>
    </source>
</reference>
<gene>
    <name evidence="7" type="ORF">N7505_001279</name>
</gene>
<keyword evidence="4" id="KW-0862">Zinc</keyword>
<keyword evidence="5" id="KW-0539">Nucleus</keyword>
<dbReference type="InterPro" id="IPR012337">
    <property type="entry name" value="RNaseH-like_sf"/>
</dbReference>
<dbReference type="SUPFAM" id="SSF53098">
    <property type="entry name" value="Ribonuclease H-like"/>
    <property type="match status" value="1"/>
</dbReference>
<evidence type="ECO:0000256" key="1">
    <source>
        <dbReference type="ARBA" id="ARBA00004123"/>
    </source>
</evidence>
<evidence type="ECO:0000256" key="3">
    <source>
        <dbReference type="ARBA" id="ARBA00022771"/>
    </source>
</evidence>
<keyword evidence="2" id="KW-0479">Metal-binding</keyword>
<evidence type="ECO:0000313" key="8">
    <source>
        <dbReference type="Proteomes" id="UP001220256"/>
    </source>
</evidence>
<keyword evidence="8" id="KW-1185">Reference proteome</keyword>
<dbReference type="Proteomes" id="UP001220256">
    <property type="component" value="Unassembled WGS sequence"/>
</dbReference>
<dbReference type="InterPro" id="IPR052035">
    <property type="entry name" value="ZnF_BED_domain_contain"/>
</dbReference>
<comment type="caution">
    <text evidence="7">The sequence shown here is derived from an EMBL/GenBank/DDBJ whole genome shotgun (WGS) entry which is preliminary data.</text>
</comment>
<dbReference type="PANTHER" id="PTHR46481:SF10">
    <property type="entry name" value="ZINC FINGER BED DOMAIN-CONTAINING PROTEIN 39"/>
    <property type="match status" value="1"/>
</dbReference>
<sequence length="435" mass="50037">MQTRGNRLDYFALNDGPEDWISSQEEPVPSSPPFGDSQSAIGTKIHSLLEPFDEVLPSESASQQPATSSLSLNPRQKNDWMWRHLLIRDIPNEWIEKRSQRKMVTDREICCAITNEDGTQCNWSTTDSKRHGSTTNIRHHLKEKHGVLPPNVSIPDPAPKPNLIGLWGKKGKITAQQLLENNLLRWDILLALKSGNTEEAASICNNLDKGEHQSFEFQAIEPLAKLRILALWIQRSPQRRQSWNDTCNRMNLSNKFIEYDVDTRWNSTFRMLGDALKARSFSKRQLETFIYYETSFLSFSSDEWIRLSHIHNVLSRFNEFTLFVSEKRPQISLVLPIYYELHDLLHDVAERMEELADLTEDIASAVGGSIKKYIKYYTFMDASDLYYTALVLDPRVKGALLLNELGEENAGRNILQTLRDDLHRKYPGTTEPLAM</sequence>
<proteinExistence type="predicted"/>
<comment type="subcellular location">
    <subcellularLocation>
        <location evidence="1">Nucleus</location>
    </subcellularLocation>
</comment>
<evidence type="ECO:0000256" key="2">
    <source>
        <dbReference type="ARBA" id="ARBA00022723"/>
    </source>
</evidence>
<evidence type="ECO:0000256" key="5">
    <source>
        <dbReference type="ARBA" id="ARBA00023242"/>
    </source>
</evidence>
<dbReference type="EMBL" id="JAPVEB010000001">
    <property type="protein sequence ID" value="KAJ5283299.1"/>
    <property type="molecule type" value="Genomic_DNA"/>
</dbReference>
<feature type="region of interest" description="Disordered" evidence="6">
    <location>
        <begin position="1"/>
        <end position="40"/>
    </location>
</feature>
<evidence type="ECO:0000256" key="6">
    <source>
        <dbReference type="SAM" id="MobiDB-lite"/>
    </source>
</evidence>
<evidence type="ECO:0000313" key="7">
    <source>
        <dbReference type="EMBL" id="KAJ5283299.1"/>
    </source>
</evidence>